<comment type="pathway">
    <text evidence="1">Carbohydrate acid metabolism.</text>
</comment>
<sequence>MSEHFKPRVLVVMGVSGSGKSSIALRLRDETGWPFQEGDELHPKDNVAKMAAGTPLTDEDRWPWLDRCADWIRERLEAGSGGLLTCSALRKVYRDRLGEGVPGLQFLYLKVSAEVLRERLQRRRGHYMPPSLLPSQLATLEEPTTDEPALVVPVERTVDETAADVLAVLRRLDSQGK</sequence>
<evidence type="ECO:0000256" key="8">
    <source>
        <dbReference type="ARBA" id="ARBA00023064"/>
    </source>
</evidence>
<dbReference type="SUPFAM" id="SSF52540">
    <property type="entry name" value="P-loop containing nucleoside triphosphate hydrolases"/>
    <property type="match status" value="1"/>
</dbReference>
<dbReference type="PANTHER" id="PTHR43442">
    <property type="entry name" value="GLUCONOKINASE-RELATED"/>
    <property type="match status" value="1"/>
</dbReference>
<dbReference type="Pfam" id="PF13671">
    <property type="entry name" value="AAA_33"/>
    <property type="match status" value="1"/>
</dbReference>
<keyword evidence="12" id="KW-1185">Reference proteome</keyword>
<keyword evidence="7 10" id="KW-0067">ATP-binding</keyword>
<evidence type="ECO:0000256" key="6">
    <source>
        <dbReference type="ARBA" id="ARBA00022777"/>
    </source>
</evidence>
<keyword evidence="4 10" id="KW-0808">Transferase</keyword>
<comment type="similarity">
    <text evidence="2 10">Belongs to the gluconokinase GntK/GntV family.</text>
</comment>
<keyword evidence="6 10" id="KW-0418">Kinase</keyword>
<evidence type="ECO:0000256" key="9">
    <source>
        <dbReference type="ARBA" id="ARBA00048090"/>
    </source>
</evidence>
<name>A0A5R9J2V4_9PROT</name>
<organism evidence="11 12">
    <name type="scientific">Lichenicoccus roseus</name>
    <dbReference type="NCBI Taxonomy" id="2683649"/>
    <lineage>
        <taxon>Bacteria</taxon>
        <taxon>Pseudomonadati</taxon>
        <taxon>Pseudomonadota</taxon>
        <taxon>Alphaproteobacteria</taxon>
        <taxon>Acetobacterales</taxon>
        <taxon>Acetobacteraceae</taxon>
        <taxon>Lichenicoccus</taxon>
    </lineage>
</organism>
<evidence type="ECO:0000256" key="5">
    <source>
        <dbReference type="ARBA" id="ARBA00022741"/>
    </source>
</evidence>
<comment type="catalytic activity">
    <reaction evidence="9 10">
        <text>D-gluconate + ATP = 6-phospho-D-gluconate + ADP + H(+)</text>
        <dbReference type="Rhea" id="RHEA:19433"/>
        <dbReference type="ChEBI" id="CHEBI:15378"/>
        <dbReference type="ChEBI" id="CHEBI:18391"/>
        <dbReference type="ChEBI" id="CHEBI:30616"/>
        <dbReference type="ChEBI" id="CHEBI:58759"/>
        <dbReference type="ChEBI" id="CHEBI:456216"/>
        <dbReference type="EC" id="2.7.1.12"/>
    </reaction>
</comment>
<reference evidence="11 12" key="1">
    <citation type="submission" date="2019-05" db="EMBL/GenBank/DDBJ databases">
        <authorList>
            <person name="Pankratov T."/>
            <person name="Grouzdev D."/>
        </authorList>
    </citation>
    <scope>NUCLEOTIDE SEQUENCE [LARGE SCALE GENOMIC DNA]</scope>
    <source>
        <strain evidence="11 12">KEBCLARHB70R</strain>
    </source>
</reference>
<evidence type="ECO:0000256" key="2">
    <source>
        <dbReference type="ARBA" id="ARBA00008420"/>
    </source>
</evidence>
<dbReference type="GO" id="GO:0046316">
    <property type="term" value="F:gluconokinase activity"/>
    <property type="evidence" value="ECO:0007669"/>
    <property type="project" value="UniProtKB-EC"/>
</dbReference>
<evidence type="ECO:0000256" key="3">
    <source>
        <dbReference type="ARBA" id="ARBA00012054"/>
    </source>
</evidence>
<keyword evidence="8" id="KW-0311">Gluconate utilization</keyword>
<accession>A0A5R9J2V4</accession>
<dbReference type="EMBL" id="VCDI01000004">
    <property type="protein sequence ID" value="TLU71970.1"/>
    <property type="molecule type" value="Genomic_DNA"/>
</dbReference>
<dbReference type="InterPro" id="IPR006001">
    <property type="entry name" value="Therm_gnt_kin"/>
</dbReference>
<protein>
    <recommendedName>
        <fullName evidence="3 10">Gluconokinase</fullName>
        <ecNumber evidence="3 10">2.7.1.12</ecNumber>
    </recommendedName>
</protein>
<dbReference type="NCBIfam" id="TIGR01313">
    <property type="entry name" value="therm_gnt_kin"/>
    <property type="match status" value="1"/>
</dbReference>
<dbReference type="GO" id="GO:0019521">
    <property type="term" value="P:D-gluconate metabolic process"/>
    <property type="evidence" value="ECO:0007669"/>
    <property type="project" value="UniProtKB-KW"/>
</dbReference>
<evidence type="ECO:0000256" key="4">
    <source>
        <dbReference type="ARBA" id="ARBA00022679"/>
    </source>
</evidence>
<dbReference type="InterPro" id="IPR027417">
    <property type="entry name" value="P-loop_NTPase"/>
</dbReference>
<keyword evidence="5 10" id="KW-0547">Nucleotide-binding</keyword>
<dbReference type="RefSeq" id="WP_138326377.1">
    <property type="nucleotide sequence ID" value="NZ_VCDI01000004.1"/>
</dbReference>
<dbReference type="OrthoDB" id="9795716at2"/>
<evidence type="ECO:0000256" key="7">
    <source>
        <dbReference type="ARBA" id="ARBA00022840"/>
    </source>
</evidence>
<dbReference type="PANTHER" id="PTHR43442:SF3">
    <property type="entry name" value="GLUCONOKINASE-RELATED"/>
    <property type="match status" value="1"/>
</dbReference>
<dbReference type="GO" id="GO:0005737">
    <property type="term" value="C:cytoplasm"/>
    <property type="evidence" value="ECO:0007669"/>
    <property type="project" value="TreeGrafter"/>
</dbReference>
<dbReference type="Proteomes" id="UP000305654">
    <property type="component" value="Unassembled WGS sequence"/>
</dbReference>
<gene>
    <name evidence="11" type="ORF">FE263_12580</name>
</gene>
<proteinExistence type="inferred from homology"/>
<dbReference type="FunFam" id="3.40.50.300:FF:000522">
    <property type="entry name" value="Gluconokinase"/>
    <property type="match status" value="1"/>
</dbReference>
<dbReference type="AlphaFoldDB" id="A0A5R9J2V4"/>
<dbReference type="GO" id="GO:0005524">
    <property type="term" value="F:ATP binding"/>
    <property type="evidence" value="ECO:0007669"/>
    <property type="project" value="UniProtKB-KW"/>
</dbReference>
<evidence type="ECO:0000313" key="12">
    <source>
        <dbReference type="Proteomes" id="UP000305654"/>
    </source>
</evidence>
<comment type="caution">
    <text evidence="11">The sequence shown here is derived from an EMBL/GenBank/DDBJ whole genome shotgun (WGS) entry which is preliminary data.</text>
</comment>
<dbReference type="CDD" id="cd02021">
    <property type="entry name" value="GntK"/>
    <property type="match status" value="1"/>
</dbReference>
<evidence type="ECO:0000256" key="10">
    <source>
        <dbReference type="RuleBase" id="RU363066"/>
    </source>
</evidence>
<dbReference type="EC" id="2.7.1.12" evidence="3 10"/>
<evidence type="ECO:0000313" key="11">
    <source>
        <dbReference type="EMBL" id="TLU71970.1"/>
    </source>
</evidence>
<evidence type="ECO:0000256" key="1">
    <source>
        <dbReference type="ARBA" id="ARBA00004761"/>
    </source>
</evidence>
<dbReference type="Gene3D" id="3.40.50.300">
    <property type="entry name" value="P-loop containing nucleotide triphosphate hydrolases"/>
    <property type="match status" value="1"/>
</dbReference>